<organism evidence="8 9">
    <name type="scientific">Patellaria atrata CBS 101060</name>
    <dbReference type="NCBI Taxonomy" id="1346257"/>
    <lineage>
        <taxon>Eukaryota</taxon>
        <taxon>Fungi</taxon>
        <taxon>Dikarya</taxon>
        <taxon>Ascomycota</taxon>
        <taxon>Pezizomycotina</taxon>
        <taxon>Dothideomycetes</taxon>
        <taxon>Dothideomycetes incertae sedis</taxon>
        <taxon>Patellariales</taxon>
        <taxon>Patellariaceae</taxon>
        <taxon>Patellaria</taxon>
    </lineage>
</organism>
<dbReference type="PANTHER" id="PTHR43098">
    <property type="entry name" value="L-ORNITHINE N(5)-MONOOXYGENASE-RELATED"/>
    <property type="match status" value="1"/>
</dbReference>
<gene>
    <name evidence="8" type="ORF">M501DRAFT_996182</name>
</gene>
<protein>
    <recommendedName>
        <fullName evidence="10">Cyclohexanone monooxygenase</fullName>
    </recommendedName>
</protein>
<evidence type="ECO:0000313" key="9">
    <source>
        <dbReference type="Proteomes" id="UP000799429"/>
    </source>
</evidence>
<proteinExistence type="inferred from homology"/>
<dbReference type="EMBL" id="MU006101">
    <property type="protein sequence ID" value="KAF2837035.1"/>
    <property type="molecule type" value="Genomic_DNA"/>
</dbReference>
<accession>A0A9P4S8A5</accession>
<dbReference type="PANTHER" id="PTHR43098:SF3">
    <property type="entry name" value="L-ORNITHINE N(5)-MONOOXYGENASE-RELATED"/>
    <property type="match status" value="1"/>
</dbReference>
<evidence type="ECO:0000313" key="8">
    <source>
        <dbReference type="EMBL" id="KAF2837035.1"/>
    </source>
</evidence>
<dbReference type="SUPFAM" id="SSF51905">
    <property type="entry name" value="FAD/NAD(P)-binding domain"/>
    <property type="match status" value="1"/>
</dbReference>
<keyword evidence="9" id="KW-1185">Reference proteome</keyword>
<evidence type="ECO:0000256" key="4">
    <source>
        <dbReference type="ARBA" id="ARBA00022827"/>
    </source>
</evidence>
<comment type="cofactor">
    <cofactor evidence="1">
        <name>FAD</name>
        <dbReference type="ChEBI" id="CHEBI:57692"/>
    </cofactor>
</comment>
<evidence type="ECO:0000256" key="7">
    <source>
        <dbReference type="ARBA" id="ARBA00023033"/>
    </source>
</evidence>
<evidence type="ECO:0000256" key="1">
    <source>
        <dbReference type="ARBA" id="ARBA00001974"/>
    </source>
</evidence>
<keyword evidence="4" id="KW-0274">FAD</keyword>
<name>A0A9P4S8A5_9PEZI</name>
<keyword evidence="7" id="KW-0503">Monooxygenase</keyword>
<comment type="caution">
    <text evidence="8">The sequence shown here is derived from an EMBL/GenBank/DDBJ whole genome shotgun (WGS) entry which is preliminary data.</text>
</comment>
<sequence length="323" mass="36913">MQQREFDPEFDGRTVEEKKEFFRNRFTQWDGNHGAPIMRPAKEDSPEERKKEFDRLYGEGGFSYWGSNYFDGMFDRESNDLIYEYWRDSVRKRIKDEAKAGILAPKTSPYPFGTKRVPLEQTYFEAYNYDHVDIIDIQKDPIQSITASGIQTKSGASCDLDVLIFATGFDAATGSLTQIDIRGKEGKSLREEWRTGAKTFLGMAMEGFPNLFALYGPQSPSGTCNGPVCAQLQGDWLVNLFEHMKTRGKKYVEAQHDATEEWSAHATSTLKGTLLEETNSYFFGDNIPGKPRQLVYYFGGVPAYKGKLDEVEKEKYKEFDLLP</sequence>
<keyword evidence="6" id="KW-0560">Oxidoreductase</keyword>
<comment type="similarity">
    <text evidence="2">Belongs to the FAD-binding monooxygenase family.</text>
</comment>
<evidence type="ECO:0000256" key="6">
    <source>
        <dbReference type="ARBA" id="ARBA00023002"/>
    </source>
</evidence>
<evidence type="ECO:0008006" key="10">
    <source>
        <dbReference type="Google" id="ProtNLM"/>
    </source>
</evidence>
<dbReference type="OrthoDB" id="66881at2759"/>
<dbReference type="GO" id="GO:0004497">
    <property type="term" value="F:monooxygenase activity"/>
    <property type="evidence" value="ECO:0007669"/>
    <property type="project" value="UniProtKB-KW"/>
</dbReference>
<keyword evidence="3" id="KW-0285">Flavoprotein</keyword>
<evidence type="ECO:0000256" key="5">
    <source>
        <dbReference type="ARBA" id="ARBA00022857"/>
    </source>
</evidence>
<reference evidence="8" key="1">
    <citation type="journal article" date="2020" name="Stud. Mycol.">
        <title>101 Dothideomycetes genomes: a test case for predicting lifestyles and emergence of pathogens.</title>
        <authorList>
            <person name="Haridas S."/>
            <person name="Albert R."/>
            <person name="Binder M."/>
            <person name="Bloem J."/>
            <person name="Labutti K."/>
            <person name="Salamov A."/>
            <person name="Andreopoulos B."/>
            <person name="Baker S."/>
            <person name="Barry K."/>
            <person name="Bills G."/>
            <person name="Bluhm B."/>
            <person name="Cannon C."/>
            <person name="Castanera R."/>
            <person name="Culley D."/>
            <person name="Daum C."/>
            <person name="Ezra D."/>
            <person name="Gonzalez J."/>
            <person name="Henrissat B."/>
            <person name="Kuo A."/>
            <person name="Liang C."/>
            <person name="Lipzen A."/>
            <person name="Lutzoni F."/>
            <person name="Magnuson J."/>
            <person name="Mondo S."/>
            <person name="Nolan M."/>
            <person name="Ohm R."/>
            <person name="Pangilinan J."/>
            <person name="Park H.-J."/>
            <person name="Ramirez L."/>
            <person name="Alfaro M."/>
            <person name="Sun H."/>
            <person name="Tritt A."/>
            <person name="Yoshinaga Y."/>
            <person name="Zwiers L.-H."/>
            <person name="Turgeon B."/>
            <person name="Goodwin S."/>
            <person name="Spatafora J."/>
            <person name="Crous P."/>
            <person name="Grigoriev I."/>
        </authorList>
    </citation>
    <scope>NUCLEOTIDE SEQUENCE</scope>
    <source>
        <strain evidence="8">CBS 101060</strain>
    </source>
</reference>
<dbReference type="Gene3D" id="3.50.50.60">
    <property type="entry name" value="FAD/NAD(P)-binding domain"/>
    <property type="match status" value="1"/>
</dbReference>
<dbReference type="InterPro" id="IPR050775">
    <property type="entry name" value="FAD-binding_Monooxygenases"/>
</dbReference>
<keyword evidence="5" id="KW-0521">NADP</keyword>
<dbReference type="InterPro" id="IPR036188">
    <property type="entry name" value="FAD/NAD-bd_sf"/>
</dbReference>
<evidence type="ECO:0000256" key="3">
    <source>
        <dbReference type="ARBA" id="ARBA00022630"/>
    </source>
</evidence>
<dbReference type="Proteomes" id="UP000799429">
    <property type="component" value="Unassembled WGS sequence"/>
</dbReference>
<dbReference type="AlphaFoldDB" id="A0A9P4S8A5"/>
<evidence type="ECO:0000256" key="2">
    <source>
        <dbReference type="ARBA" id="ARBA00010139"/>
    </source>
</evidence>